<reference evidence="4" key="1">
    <citation type="submission" date="2022-01" db="EMBL/GenBank/DDBJ databases">
        <authorList>
            <person name="King R."/>
        </authorList>
    </citation>
    <scope>NUCLEOTIDE SEQUENCE</scope>
</reference>
<name>A0A9N9MX80_9CUCU</name>
<evidence type="ECO:0000313" key="5">
    <source>
        <dbReference type="Proteomes" id="UP001152799"/>
    </source>
</evidence>
<keyword evidence="5" id="KW-1185">Reference proteome</keyword>
<evidence type="ECO:0000313" key="4">
    <source>
        <dbReference type="EMBL" id="CAG9771830.1"/>
    </source>
</evidence>
<dbReference type="GO" id="GO:0004520">
    <property type="term" value="F:DNA endonuclease activity"/>
    <property type="evidence" value="ECO:0007669"/>
    <property type="project" value="TreeGrafter"/>
</dbReference>
<comment type="subcellular location">
    <subcellularLocation>
        <location evidence="1">Nucleus</location>
    </subcellularLocation>
</comment>
<dbReference type="GO" id="GO:0003697">
    <property type="term" value="F:single-stranded DNA binding"/>
    <property type="evidence" value="ECO:0007669"/>
    <property type="project" value="TreeGrafter"/>
</dbReference>
<proteinExistence type="predicted"/>
<accession>A0A9N9MX80</accession>
<dbReference type="AlphaFoldDB" id="A0A9N9MX80"/>
<keyword evidence="3" id="KW-0175">Coiled coil</keyword>
<organism evidence="4 5">
    <name type="scientific">Ceutorhynchus assimilis</name>
    <name type="common">cabbage seed weevil</name>
    <dbReference type="NCBI Taxonomy" id="467358"/>
    <lineage>
        <taxon>Eukaryota</taxon>
        <taxon>Metazoa</taxon>
        <taxon>Ecdysozoa</taxon>
        <taxon>Arthropoda</taxon>
        <taxon>Hexapoda</taxon>
        <taxon>Insecta</taxon>
        <taxon>Pterygota</taxon>
        <taxon>Neoptera</taxon>
        <taxon>Endopterygota</taxon>
        <taxon>Coleoptera</taxon>
        <taxon>Polyphaga</taxon>
        <taxon>Cucujiformia</taxon>
        <taxon>Curculionidae</taxon>
        <taxon>Ceutorhynchinae</taxon>
        <taxon>Ceutorhynchus</taxon>
    </lineage>
</organism>
<gene>
    <name evidence="4" type="ORF">CEUTPL_LOCUS12256</name>
</gene>
<sequence length="378" mass="43583">MFTNHLRNRLNFNAVPTIFPTLEGSSKAEDHSYRPPPLIHPRSDVPEKIKIIQDVIMVPKNDRTSTTTVSDTKIANSHLLSPPTSIQSCIESDTKQTTPVLLCLTKSTQTSTTLSSNSPRKRKYKDRIKNLTKENKSLRVKCRKLENDSQTYQNSITLEQYKTQTFKFCTENCEADGDQMLVKLNDIPVYENPLVRTFPKDPVQEINDYQRSDILEKNFVRYVCGYLLKKGLNLHCCEKCQQYSNAHQELDDTSLFCFFKAYENAEGNTFEDEFFNRYKQQRFKSLSVDVRHEILINLKETRKQNSWGRLHELPAVSDDFSVYQMKILLKKQAVQAALEEAEKEMGGKSVAELELILKDQGVFLSGNNSKDIEKLNED</sequence>
<dbReference type="EMBL" id="OU892283">
    <property type="protein sequence ID" value="CAG9771830.1"/>
    <property type="molecule type" value="Genomic_DNA"/>
</dbReference>
<feature type="coiled-coil region" evidence="3">
    <location>
        <begin position="121"/>
        <end position="155"/>
    </location>
</feature>
<dbReference type="GO" id="GO:0005634">
    <property type="term" value="C:nucleus"/>
    <property type="evidence" value="ECO:0007669"/>
    <property type="project" value="UniProtKB-SubCell"/>
</dbReference>
<evidence type="ECO:0000256" key="2">
    <source>
        <dbReference type="ARBA" id="ARBA00023242"/>
    </source>
</evidence>
<protein>
    <submittedName>
        <fullName evidence="4">Uncharacterized protein</fullName>
    </submittedName>
</protein>
<keyword evidence="2" id="KW-0539">Nucleus</keyword>
<dbReference type="OrthoDB" id="6763793at2759"/>
<dbReference type="Proteomes" id="UP001152799">
    <property type="component" value="Chromosome 7"/>
</dbReference>
<evidence type="ECO:0000256" key="3">
    <source>
        <dbReference type="SAM" id="Coils"/>
    </source>
</evidence>
<dbReference type="PANTHER" id="PTHR16171">
    <property type="entry name" value="DNA REPAIR PROTEIN COMPLEMENTING XP-G CELLS-RELATED"/>
    <property type="match status" value="1"/>
</dbReference>
<evidence type="ECO:0000256" key="1">
    <source>
        <dbReference type="ARBA" id="ARBA00004123"/>
    </source>
</evidence>
<dbReference type="PANTHER" id="PTHR16171:SF7">
    <property type="entry name" value="DNA REPAIR PROTEIN RAD2"/>
    <property type="match status" value="1"/>
</dbReference>